<dbReference type="InterPro" id="IPR008969">
    <property type="entry name" value="CarboxyPept-like_regulatory"/>
</dbReference>
<name>A0AA92UBG8_9BACT</name>
<dbReference type="SUPFAM" id="SSF56935">
    <property type="entry name" value="Porins"/>
    <property type="match status" value="1"/>
</dbReference>
<dbReference type="AlphaFoldDB" id="A0AA92UBG8"/>
<dbReference type="SUPFAM" id="SSF49464">
    <property type="entry name" value="Carboxypeptidase regulatory domain-like"/>
    <property type="match status" value="1"/>
</dbReference>
<dbReference type="Proteomes" id="UP000285776">
    <property type="component" value="Unassembled WGS sequence"/>
</dbReference>
<comment type="caution">
    <text evidence="2">The sequence shown here is derived from an EMBL/GenBank/DDBJ whole genome shotgun (WGS) entry which is preliminary data.</text>
</comment>
<evidence type="ECO:0000313" key="2">
    <source>
        <dbReference type="EMBL" id="RGW80836.1"/>
    </source>
</evidence>
<proteinExistence type="predicted"/>
<keyword evidence="2" id="KW-0675">Receptor</keyword>
<evidence type="ECO:0000256" key="1">
    <source>
        <dbReference type="SAM" id="SignalP"/>
    </source>
</evidence>
<gene>
    <name evidence="2" type="ORF">DWV53_05610</name>
</gene>
<accession>A0AA92UBG8</accession>
<keyword evidence="1" id="KW-0732">Signal</keyword>
<feature type="chain" id="PRO_5041743850" evidence="1">
    <location>
        <begin position="22"/>
        <end position="779"/>
    </location>
</feature>
<evidence type="ECO:0000313" key="3">
    <source>
        <dbReference type="Proteomes" id="UP000285776"/>
    </source>
</evidence>
<feature type="signal peptide" evidence="1">
    <location>
        <begin position="1"/>
        <end position="21"/>
    </location>
</feature>
<dbReference type="EMBL" id="QSAV01000014">
    <property type="protein sequence ID" value="RGW80836.1"/>
    <property type="molecule type" value="Genomic_DNA"/>
</dbReference>
<sequence length="779" mass="89039">MKMRTLIILLLHMICLVPVDAQVVLQGKITDSAGNMQPFVNVAVYSSVDSTKFLCGCVSDMEGKYTLPAMVAGKYRVVASAVGFLSKTEIIRLRMPSTGNVITKDFVIEETSFNLSDVVIKGSRKINYIDKTVYTFSKEQIKNARQSSDLLGTVEDLSMDVVGKKIKRISGGSVQILLNGIKATDNDLKMIPADKVLKVEYYNIPPARYAAAGTVVNVITRRLDTGWNGGFEADHAFATGFGNDDVYIKRVVGNHQFSLDYSLRYRDYKKRLTSDDYRYRIEDTEYAHLYNSRDKFGYTTHDVNMKFSQNISGSHTFQIAFSPKFETNFKQANSQILSLDGQGYREENGEEDSHIRTFNPSLDVYFSKNLPHEQEIVVDLTGTYYYNEQKRNKYEVSSENEECLMNDDMKLRNHKKSLIGEVAYTKKNGLSTISIGYKATLSSSLSTISNIFSAAKEYKYHSGNDNHYLYAEYGNSWKKLLYKISIGETFVRTYNDDTRFLKWLFTPKIVLAYNVNEHQNFQFQITSTPIIPTISQLGDNAVLITRELLRCGNPYLHSGNNYMSNVVYGLDFGWLKMRLGGLCSYEKDPIYTSYRLEIKNSKQYVISTLENAKSMLQYGGMYLLNIKPFKNELLNFKLYGMIVEQKSSSSFIGKYKRLYAPLYYSIDVRKGNFGASYQGSVVSRQNDGSCLLQDENANNFQMYWQHKDFRLTMGCYWLFSVSKYHTETLPNKVLQNSCNSKILDNKSMWTIGFSWNFSTGKKINIKKKIQNVDTDKGTF</sequence>
<dbReference type="Pfam" id="PF13620">
    <property type="entry name" value="CarboxypepD_reg"/>
    <property type="match status" value="1"/>
</dbReference>
<dbReference type="Gene3D" id="2.60.40.1120">
    <property type="entry name" value="Carboxypeptidase-like, regulatory domain"/>
    <property type="match status" value="1"/>
</dbReference>
<organism evidence="2 3">
    <name type="scientific">Segatella copri</name>
    <dbReference type="NCBI Taxonomy" id="165179"/>
    <lineage>
        <taxon>Bacteria</taxon>
        <taxon>Pseudomonadati</taxon>
        <taxon>Bacteroidota</taxon>
        <taxon>Bacteroidia</taxon>
        <taxon>Bacteroidales</taxon>
        <taxon>Prevotellaceae</taxon>
        <taxon>Segatella</taxon>
    </lineage>
</organism>
<protein>
    <submittedName>
        <fullName evidence="2">TonB-dependent receptor</fullName>
    </submittedName>
</protein>
<reference evidence="2 3" key="1">
    <citation type="submission" date="2018-08" db="EMBL/GenBank/DDBJ databases">
        <title>A genome reference for cultivated species of the human gut microbiota.</title>
        <authorList>
            <person name="Zou Y."/>
            <person name="Xue W."/>
            <person name="Luo G."/>
        </authorList>
    </citation>
    <scope>NUCLEOTIDE SEQUENCE [LARGE SCALE GENOMIC DNA]</scope>
    <source>
        <strain evidence="2 3">AF10-17</strain>
    </source>
</reference>